<sequence>MSVFSKKILLAALTTALAGSAQTATASSSASAHIDWDSLTIQYFDMSFNTNAPNLLWTQEYDGVSSTAYTADPYDSQYDYQTASDFSSTLSTNTSTLYAQSSSLRDSDDLNAYAASQSNSSNLSAYNYAHAYSMNNGYFQMTGKGIALITLDWSATGTSTGNNDSDYANSEIYVSGYFADGNGNNGSANTSYFQDTVYDGPFNQSGTFSMAIFSDGIHTVTGNLYAQAYAYSQSPVSSVPVPTAVWLFGSGLVGLLGVARRKQIA</sequence>
<dbReference type="RefSeq" id="WP_066987837.1">
    <property type="nucleotide sequence ID" value="NZ_LUUI01000161.1"/>
</dbReference>
<evidence type="ECO:0000313" key="3">
    <source>
        <dbReference type="Proteomes" id="UP000078476"/>
    </source>
</evidence>
<dbReference type="OrthoDB" id="5573704at2"/>
<proteinExistence type="predicted"/>
<organism evidence="2 3">
    <name type="scientific">Methylomonas lenta</name>
    <dbReference type="NCBI Taxonomy" id="980561"/>
    <lineage>
        <taxon>Bacteria</taxon>
        <taxon>Pseudomonadati</taxon>
        <taxon>Pseudomonadota</taxon>
        <taxon>Gammaproteobacteria</taxon>
        <taxon>Methylococcales</taxon>
        <taxon>Methylococcaceae</taxon>
        <taxon>Methylomonas</taxon>
    </lineage>
</organism>
<gene>
    <name evidence="2" type="ORF">A1359_17650</name>
</gene>
<reference evidence="2 3" key="1">
    <citation type="submission" date="2016-03" db="EMBL/GenBank/DDBJ databases">
        <authorList>
            <person name="Ploux O."/>
        </authorList>
    </citation>
    <scope>NUCLEOTIDE SEQUENCE [LARGE SCALE GENOMIC DNA]</scope>
    <source>
        <strain evidence="2 3">R-45370</strain>
    </source>
</reference>
<evidence type="ECO:0000256" key="1">
    <source>
        <dbReference type="SAM" id="SignalP"/>
    </source>
</evidence>
<feature type="signal peptide" evidence="1">
    <location>
        <begin position="1"/>
        <end position="26"/>
    </location>
</feature>
<feature type="chain" id="PRO_5008068529" description="PEP-CTERM protein-sorting domain-containing protein" evidence="1">
    <location>
        <begin position="27"/>
        <end position="265"/>
    </location>
</feature>
<dbReference type="Proteomes" id="UP000078476">
    <property type="component" value="Unassembled WGS sequence"/>
</dbReference>
<keyword evidence="3" id="KW-1185">Reference proteome</keyword>
<protein>
    <recommendedName>
        <fullName evidence="4">PEP-CTERM protein-sorting domain-containing protein</fullName>
    </recommendedName>
</protein>
<name>A0A177MWN0_9GAMM</name>
<evidence type="ECO:0000313" key="2">
    <source>
        <dbReference type="EMBL" id="OAI10031.1"/>
    </source>
</evidence>
<evidence type="ECO:0008006" key="4">
    <source>
        <dbReference type="Google" id="ProtNLM"/>
    </source>
</evidence>
<comment type="caution">
    <text evidence="2">The sequence shown here is derived from an EMBL/GenBank/DDBJ whole genome shotgun (WGS) entry which is preliminary data.</text>
</comment>
<accession>A0A177MWN0</accession>
<keyword evidence="1" id="KW-0732">Signal</keyword>
<dbReference type="EMBL" id="LUUI01000161">
    <property type="protein sequence ID" value="OAI10031.1"/>
    <property type="molecule type" value="Genomic_DNA"/>
</dbReference>
<dbReference type="AlphaFoldDB" id="A0A177MWN0"/>